<evidence type="ECO:0000313" key="4">
    <source>
        <dbReference type="EMBL" id="KAJ6232076.1"/>
    </source>
</evidence>
<feature type="compositionally biased region" description="Low complexity" evidence="2">
    <location>
        <begin position="125"/>
        <end position="143"/>
    </location>
</feature>
<feature type="region of interest" description="Disordered" evidence="2">
    <location>
        <begin position="295"/>
        <end position="317"/>
    </location>
</feature>
<feature type="domain" description="BZIP" evidence="3">
    <location>
        <begin position="205"/>
        <end position="268"/>
    </location>
</feature>
<dbReference type="InterPro" id="IPR046347">
    <property type="entry name" value="bZIP_sf"/>
</dbReference>
<dbReference type="EMBL" id="JAOAOG010000295">
    <property type="protein sequence ID" value="KAJ6232076.1"/>
    <property type="molecule type" value="Genomic_DNA"/>
</dbReference>
<feature type="compositionally biased region" description="Basic residues" evidence="2">
    <location>
        <begin position="144"/>
        <end position="153"/>
    </location>
</feature>
<organism evidence="4 5">
    <name type="scientific">Anaeramoeba flamelloides</name>
    <dbReference type="NCBI Taxonomy" id="1746091"/>
    <lineage>
        <taxon>Eukaryota</taxon>
        <taxon>Metamonada</taxon>
        <taxon>Anaeramoebidae</taxon>
        <taxon>Anaeramoeba</taxon>
    </lineage>
</organism>
<accession>A0ABQ8XHF3</accession>
<dbReference type="Proteomes" id="UP001150062">
    <property type="component" value="Unassembled WGS sequence"/>
</dbReference>
<comment type="caution">
    <text evidence="4">The sequence shown here is derived from an EMBL/GenBank/DDBJ whole genome shotgun (WGS) entry which is preliminary data.</text>
</comment>
<evidence type="ECO:0000256" key="2">
    <source>
        <dbReference type="SAM" id="MobiDB-lite"/>
    </source>
</evidence>
<dbReference type="Gene3D" id="1.20.5.170">
    <property type="match status" value="1"/>
</dbReference>
<evidence type="ECO:0000313" key="5">
    <source>
        <dbReference type="Proteomes" id="UP001150062"/>
    </source>
</evidence>
<name>A0ABQ8XHF3_9EUKA</name>
<feature type="region of interest" description="Disordered" evidence="2">
    <location>
        <begin position="125"/>
        <end position="158"/>
    </location>
</feature>
<feature type="coiled-coil region" evidence="1">
    <location>
        <begin position="223"/>
        <end position="271"/>
    </location>
</feature>
<gene>
    <name evidence="4" type="ORF">M0813_05231</name>
</gene>
<keyword evidence="1" id="KW-0175">Coiled coil</keyword>
<evidence type="ECO:0000256" key="1">
    <source>
        <dbReference type="SAM" id="Coils"/>
    </source>
</evidence>
<keyword evidence="5" id="KW-1185">Reference proteome</keyword>
<dbReference type="SMART" id="SM00338">
    <property type="entry name" value="BRLZ"/>
    <property type="match status" value="1"/>
</dbReference>
<sequence>MNFETSYDYFPLIEDVESFFENSFSNNIENNSQTNKEEDSFSKLKDIKTEKEQYSKTEPDLNQSMQKILPNFTVSDSFFLNESLLDNPNEILQNEKINLPTPNNKHSQENKEKTVSELKLIPQTQQTPKTKTKTKTQTQTITKTKTKTKKQAKQAKQQNLDPEILALRPKRKRTQLCTLDIEMTEYEKKQLRQLTKEELANLSKKDRLERKRIRDRISARNSRQRQKDYLKKLELRAQEILDEKNEVIEKFSELETENLKLKQEILRLKDLVLNTITNSNFIMFQRNTNDLNGDLQKHKQRRTTQNKQIQPLQMKYY</sequence>
<protein>
    <submittedName>
        <fullName evidence="4">Basic-leucine zipper transcription factor f-related</fullName>
    </submittedName>
</protein>
<dbReference type="SUPFAM" id="SSF57959">
    <property type="entry name" value="Leucine zipper domain"/>
    <property type="match status" value="1"/>
</dbReference>
<dbReference type="InterPro" id="IPR004827">
    <property type="entry name" value="bZIP"/>
</dbReference>
<reference evidence="4" key="1">
    <citation type="submission" date="2022-08" db="EMBL/GenBank/DDBJ databases">
        <title>Novel sulfate-reducing endosymbionts in the free-living metamonad Anaeramoeba.</title>
        <authorList>
            <person name="Jerlstrom-Hultqvist J."/>
            <person name="Cepicka I."/>
            <person name="Gallot-Lavallee L."/>
            <person name="Salas-Leiva D."/>
            <person name="Curtis B.A."/>
            <person name="Zahonova K."/>
            <person name="Pipaliya S."/>
            <person name="Dacks J."/>
            <person name="Roger A.J."/>
        </authorList>
    </citation>
    <scope>NUCLEOTIDE SEQUENCE</scope>
    <source>
        <strain evidence="4">Schooner1</strain>
    </source>
</reference>
<evidence type="ECO:0000259" key="3">
    <source>
        <dbReference type="PROSITE" id="PS50217"/>
    </source>
</evidence>
<dbReference type="CDD" id="cd14688">
    <property type="entry name" value="bZIP_YAP"/>
    <property type="match status" value="1"/>
</dbReference>
<proteinExistence type="predicted"/>
<dbReference type="PROSITE" id="PS50217">
    <property type="entry name" value="BZIP"/>
    <property type="match status" value="1"/>
</dbReference>
<dbReference type="Pfam" id="PF00170">
    <property type="entry name" value="bZIP_1"/>
    <property type="match status" value="1"/>
</dbReference>